<gene>
    <name evidence="1" type="ORF">PENSUB_9541</name>
</gene>
<dbReference type="AlphaFoldDB" id="A0A1Q5TD02"/>
<dbReference type="EMBL" id="MNBE01000680">
    <property type="protein sequence ID" value="OKO98105.1"/>
    <property type="molecule type" value="Genomic_DNA"/>
</dbReference>
<protein>
    <submittedName>
        <fullName evidence="1">Uncharacterized protein</fullName>
    </submittedName>
</protein>
<reference evidence="1 2" key="1">
    <citation type="submission" date="2016-10" db="EMBL/GenBank/DDBJ databases">
        <title>Genome sequence of the ascomycete fungus Penicillium subrubescens.</title>
        <authorList>
            <person name="De Vries R.P."/>
            <person name="Peng M."/>
            <person name="Dilokpimol A."/>
            <person name="Hilden K."/>
            <person name="Makela M.R."/>
            <person name="Grigoriev I."/>
            <person name="Riley R."/>
            <person name="Granchi Z."/>
        </authorList>
    </citation>
    <scope>NUCLEOTIDE SEQUENCE [LARGE SCALE GENOMIC DNA]</scope>
    <source>
        <strain evidence="1 2">CBS 132785</strain>
    </source>
</reference>
<dbReference type="STRING" id="1316194.A0A1Q5TD02"/>
<accession>A0A1Q5TD02</accession>
<evidence type="ECO:0000313" key="2">
    <source>
        <dbReference type="Proteomes" id="UP000186955"/>
    </source>
</evidence>
<evidence type="ECO:0000313" key="1">
    <source>
        <dbReference type="EMBL" id="OKO98105.1"/>
    </source>
</evidence>
<keyword evidence="2" id="KW-1185">Reference proteome</keyword>
<organism evidence="1 2">
    <name type="scientific">Penicillium subrubescens</name>
    <dbReference type="NCBI Taxonomy" id="1316194"/>
    <lineage>
        <taxon>Eukaryota</taxon>
        <taxon>Fungi</taxon>
        <taxon>Dikarya</taxon>
        <taxon>Ascomycota</taxon>
        <taxon>Pezizomycotina</taxon>
        <taxon>Eurotiomycetes</taxon>
        <taxon>Eurotiomycetidae</taxon>
        <taxon>Eurotiales</taxon>
        <taxon>Aspergillaceae</taxon>
        <taxon>Penicillium</taxon>
    </lineage>
</organism>
<name>A0A1Q5TD02_9EURO</name>
<dbReference type="Proteomes" id="UP000186955">
    <property type="component" value="Unassembled WGS sequence"/>
</dbReference>
<proteinExistence type="predicted"/>
<comment type="caution">
    <text evidence="1">The sequence shown here is derived from an EMBL/GenBank/DDBJ whole genome shotgun (WGS) entry which is preliminary data.</text>
</comment>
<sequence length="507" mass="57524">MLPWVILPPRDTGYVSGLLQLFEPFSDYVGLKSRPAVVTFAGWEDIQISGPGIYTESNHAFGKSIICNFLKLSQNSPTQPAPFYAKQTFPVDPDRATKLLHTLSLEFSDVICIRAQTIADAVRTMLGFRNCARLDSIQAGPQFIMLIEDLSPVLEIGEEHIREQFRSLIVEEDPGSRWMLSVVQRMIVHSYHPLIRSVAEILITLRSSIVTMRKRRKDRGHLWTYEEIMFLLGEYLTLKTSSAREDQIPPIQTFRARGTWFPMAFRRQFWPGQELLKRNGLTKWLKAIPGNIDLEKFVAPIFARMFLEDRTILPQGFSNAELFAAIYGPLCRDAWRLAAQREDWAPRRSLQRFLDAVALRMTSYNSTLEGDAQNGLREAGVRALCPLCPWDMAPFIYFPCGHGICERDAWRFSGAAINHSYCSTLAHFRVCPVCGAPANLKKRLRALQAGFRVATIDGGGTYGFVPLVAFREIEIEGLPKALLPHHYYDLIACTSSGEQAHDNFRVY</sequence>